<dbReference type="Pfam" id="PF02557">
    <property type="entry name" value="VanY"/>
    <property type="match status" value="1"/>
</dbReference>
<dbReference type="AlphaFoldDB" id="A0A371J4T9"/>
<keyword evidence="2" id="KW-0645">Protease</keyword>
<dbReference type="InterPro" id="IPR052179">
    <property type="entry name" value="DD-CPase-like"/>
</dbReference>
<sequence>MIELMDRVICDEKDFKIVKLRKEDIYNGSLILVNKNHKFLGSNLDLIEVDDTYLYKYDQSPMYVSKLMDNSLKELIDAINGQQKMVAVSGYRSKDEQREIYDKSIFENGIEFTRKYVARPMESEHQTGLAIDLGEVVENIDFICPSFPDIGICKEFKDLAKSYGFVMRYSYDKEDITGISEEKWHFRYVGRPHAEIMDKYNFCLEEYMDFIVDFTFDNRYLFTTDKQEKVQVYYIEGKGDNTEIKIDSNKKYSVSGNNINGFIVTVWL</sequence>
<dbReference type="Gene3D" id="3.30.1380.10">
    <property type="match status" value="1"/>
</dbReference>
<keyword evidence="3" id="KW-1185">Reference proteome</keyword>
<dbReference type="Proteomes" id="UP000215694">
    <property type="component" value="Unassembled WGS sequence"/>
</dbReference>
<protein>
    <submittedName>
        <fullName evidence="2">D-alanyl-D-alanine carboxypeptidase family protein</fullName>
    </submittedName>
</protein>
<feature type="domain" description="D-alanyl-D-alanine carboxypeptidase-like core" evidence="1">
    <location>
        <begin position="64"/>
        <end position="190"/>
    </location>
</feature>
<dbReference type="GO" id="GO:0004180">
    <property type="term" value="F:carboxypeptidase activity"/>
    <property type="evidence" value="ECO:0007669"/>
    <property type="project" value="UniProtKB-KW"/>
</dbReference>
<accession>A0A371J4T9</accession>
<evidence type="ECO:0000313" key="3">
    <source>
        <dbReference type="Proteomes" id="UP000215694"/>
    </source>
</evidence>
<dbReference type="RefSeq" id="WP_094367037.1">
    <property type="nucleotide sequence ID" value="NZ_NOJY02000011.1"/>
</dbReference>
<proteinExistence type="predicted"/>
<dbReference type="InterPro" id="IPR009045">
    <property type="entry name" value="Zn_M74/Hedgehog-like"/>
</dbReference>
<dbReference type="PANTHER" id="PTHR34385:SF1">
    <property type="entry name" value="PEPTIDOGLYCAN L-ALANYL-D-GLUTAMATE ENDOPEPTIDASE CWLK"/>
    <property type="match status" value="1"/>
</dbReference>
<dbReference type="GO" id="GO:0006508">
    <property type="term" value="P:proteolysis"/>
    <property type="evidence" value="ECO:0007669"/>
    <property type="project" value="InterPro"/>
</dbReference>
<dbReference type="PANTHER" id="PTHR34385">
    <property type="entry name" value="D-ALANYL-D-ALANINE CARBOXYPEPTIDASE"/>
    <property type="match status" value="1"/>
</dbReference>
<comment type="caution">
    <text evidence="2">The sequence shown here is derived from an EMBL/GenBank/DDBJ whole genome shotgun (WGS) entry which is preliminary data.</text>
</comment>
<dbReference type="SUPFAM" id="SSF55166">
    <property type="entry name" value="Hedgehog/DD-peptidase"/>
    <property type="match status" value="1"/>
</dbReference>
<reference evidence="2 3" key="1">
    <citation type="journal article" date="2017" name="Genome Announc.">
        <title>Draft Genome Sequence of Romboutsia weinsteinii sp. nov. Strain CCRI-19649(T) Isolated from Surface Water.</title>
        <authorList>
            <person name="Maheux A.F."/>
            <person name="Boudreau D.K."/>
            <person name="Berube E."/>
            <person name="Boissinot M."/>
            <person name="Cantin P."/>
            <person name="Raymond F."/>
            <person name="Corbeil J."/>
            <person name="Omar R.F."/>
            <person name="Bergeron M.G."/>
        </authorList>
    </citation>
    <scope>NUCLEOTIDE SEQUENCE [LARGE SCALE GENOMIC DNA]</scope>
    <source>
        <strain evidence="2 3">CCRI-19649</strain>
    </source>
</reference>
<gene>
    <name evidence="2" type="ORF">CHL78_008355</name>
</gene>
<name>A0A371J4T9_9FIRM</name>
<organism evidence="2 3">
    <name type="scientific">Romboutsia weinsteinii</name>
    <dbReference type="NCBI Taxonomy" id="2020949"/>
    <lineage>
        <taxon>Bacteria</taxon>
        <taxon>Bacillati</taxon>
        <taxon>Bacillota</taxon>
        <taxon>Clostridia</taxon>
        <taxon>Peptostreptococcales</taxon>
        <taxon>Peptostreptococcaceae</taxon>
        <taxon>Romboutsia</taxon>
    </lineage>
</organism>
<keyword evidence="2" id="KW-0121">Carboxypeptidase</keyword>
<dbReference type="InterPro" id="IPR003709">
    <property type="entry name" value="VanY-like_core_dom"/>
</dbReference>
<evidence type="ECO:0000313" key="2">
    <source>
        <dbReference type="EMBL" id="RDY27723.1"/>
    </source>
</evidence>
<dbReference type="EMBL" id="NOJY02000011">
    <property type="protein sequence ID" value="RDY27723.1"/>
    <property type="molecule type" value="Genomic_DNA"/>
</dbReference>
<keyword evidence="2" id="KW-0378">Hydrolase</keyword>
<evidence type="ECO:0000259" key="1">
    <source>
        <dbReference type="Pfam" id="PF02557"/>
    </source>
</evidence>
<dbReference type="OrthoDB" id="9792074at2"/>
<dbReference type="Gene3D" id="3.30.200.180">
    <property type="match status" value="1"/>
</dbReference>